<dbReference type="GO" id="GO:0030992">
    <property type="term" value="C:intraciliary transport particle B"/>
    <property type="evidence" value="ECO:0007669"/>
    <property type="project" value="TreeGrafter"/>
</dbReference>
<protein>
    <submittedName>
        <fullName evidence="6">Uncharacterized protein</fullName>
    </submittedName>
</protein>
<dbReference type="PANTHER" id="PTHR16011">
    <property type="entry name" value="IFT57/HIPPI"/>
    <property type="match status" value="1"/>
</dbReference>
<dbReference type="AlphaFoldDB" id="A0A915K4T6"/>
<keyword evidence="3" id="KW-0969">Cilium</keyword>
<dbReference type="GO" id="GO:1905515">
    <property type="term" value="P:non-motile cilium assembly"/>
    <property type="evidence" value="ECO:0007669"/>
    <property type="project" value="TreeGrafter"/>
</dbReference>
<dbReference type="GO" id="GO:0005794">
    <property type="term" value="C:Golgi apparatus"/>
    <property type="evidence" value="ECO:0007669"/>
    <property type="project" value="TreeGrafter"/>
</dbReference>
<keyword evidence="4" id="KW-0966">Cell projection</keyword>
<evidence type="ECO:0000256" key="1">
    <source>
        <dbReference type="ARBA" id="ARBA00004138"/>
    </source>
</evidence>
<evidence type="ECO:0000256" key="4">
    <source>
        <dbReference type="ARBA" id="ARBA00023273"/>
    </source>
</evidence>
<dbReference type="PANTHER" id="PTHR16011:SF0">
    <property type="entry name" value="INTRAFLAGELLAR TRANSPORT PROTEIN 57 HOMOLOG"/>
    <property type="match status" value="1"/>
</dbReference>
<evidence type="ECO:0000256" key="3">
    <source>
        <dbReference type="ARBA" id="ARBA00023069"/>
    </source>
</evidence>
<keyword evidence="5" id="KW-1185">Reference proteome</keyword>
<name>A0A915K4T6_ROMCU</name>
<proteinExistence type="inferred from homology"/>
<comment type="subcellular location">
    <subcellularLocation>
        <location evidence="1">Cell projection</location>
        <location evidence="1">Cilium</location>
    </subcellularLocation>
</comment>
<dbReference type="InterPro" id="IPR019530">
    <property type="entry name" value="Intra-flagellar_transport_57"/>
</dbReference>
<dbReference type="GO" id="GO:0042073">
    <property type="term" value="P:intraciliary transport"/>
    <property type="evidence" value="ECO:0007669"/>
    <property type="project" value="TreeGrafter"/>
</dbReference>
<evidence type="ECO:0000313" key="5">
    <source>
        <dbReference type="Proteomes" id="UP000887565"/>
    </source>
</evidence>
<comment type="similarity">
    <text evidence="2">Belongs to the IFT57 family.</text>
</comment>
<dbReference type="WBParaSite" id="nRc.2.0.1.t33343-RA">
    <property type="protein sequence ID" value="nRc.2.0.1.t33343-RA"/>
    <property type="gene ID" value="nRc.2.0.1.g33343"/>
</dbReference>
<dbReference type="GO" id="GO:0005929">
    <property type="term" value="C:cilium"/>
    <property type="evidence" value="ECO:0007669"/>
    <property type="project" value="UniProtKB-SubCell"/>
</dbReference>
<sequence>MQSTERWTFQAVDDPFRSVEKATPLIKVKQALSRLQHEILGIDVQIGVIEQMLLQSQLRNTINLHSDLRSEFLAY</sequence>
<accession>A0A915K4T6</accession>
<evidence type="ECO:0000313" key="6">
    <source>
        <dbReference type="WBParaSite" id="nRc.2.0.1.t33343-RA"/>
    </source>
</evidence>
<evidence type="ECO:0000256" key="2">
    <source>
        <dbReference type="ARBA" id="ARBA00009415"/>
    </source>
</evidence>
<dbReference type="GO" id="GO:0005815">
    <property type="term" value="C:microtubule organizing center"/>
    <property type="evidence" value="ECO:0007669"/>
    <property type="project" value="TreeGrafter"/>
</dbReference>
<organism evidence="5 6">
    <name type="scientific">Romanomermis culicivorax</name>
    <name type="common">Nematode worm</name>
    <dbReference type="NCBI Taxonomy" id="13658"/>
    <lineage>
        <taxon>Eukaryota</taxon>
        <taxon>Metazoa</taxon>
        <taxon>Ecdysozoa</taxon>
        <taxon>Nematoda</taxon>
        <taxon>Enoplea</taxon>
        <taxon>Dorylaimia</taxon>
        <taxon>Mermithida</taxon>
        <taxon>Mermithoidea</taxon>
        <taxon>Mermithidae</taxon>
        <taxon>Romanomermis</taxon>
    </lineage>
</organism>
<reference evidence="6" key="1">
    <citation type="submission" date="2022-11" db="UniProtKB">
        <authorList>
            <consortium name="WormBaseParasite"/>
        </authorList>
    </citation>
    <scope>IDENTIFICATION</scope>
</reference>
<dbReference type="Proteomes" id="UP000887565">
    <property type="component" value="Unplaced"/>
</dbReference>